<feature type="compositionally biased region" description="Low complexity" evidence="1">
    <location>
        <begin position="274"/>
        <end position="291"/>
    </location>
</feature>
<dbReference type="InParanoid" id="T1FVN8"/>
<reference evidence="4" key="1">
    <citation type="submission" date="2012-12" db="EMBL/GenBank/DDBJ databases">
        <authorList>
            <person name="Hellsten U."/>
            <person name="Grimwood J."/>
            <person name="Chapman J.A."/>
            <person name="Shapiro H."/>
            <person name="Aerts A."/>
            <person name="Otillar R.P."/>
            <person name="Terry A.Y."/>
            <person name="Boore J.L."/>
            <person name="Simakov O."/>
            <person name="Marletaz F."/>
            <person name="Cho S.-J."/>
            <person name="Edsinger-Gonzales E."/>
            <person name="Havlak P."/>
            <person name="Kuo D.-H."/>
            <person name="Larsson T."/>
            <person name="Lv J."/>
            <person name="Arendt D."/>
            <person name="Savage R."/>
            <person name="Osoegawa K."/>
            <person name="de Jong P."/>
            <person name="Lindberg D.R."/>
            <person name="Seaver E.C."/>
            <person name="Weisblat D.A."/>
            <person name="Putnam N.H."/>
            <person name="Grigoriev I.V."/>
            <person name="Rokhsar D.S."/>
        </authorList>
    </citation>
    <scope>NUCLEOTIDE SEQUENCE</scope>
</reference>
<keyword evidence="4" id="KW-1185">Reference proteome</keyword>
<dbReference type="GeneID" id="20212884"/>
<dbReference type="KEGG" id="hro:HELRODRAFT_194096"/>
<dbReference type="RefSeq" id="XP_009028497.1">
    <property type="nucleotide sequence ID" value="XM_009030249.1"/>
</dbReference>
<protein>
    <submittedName>
        <fullName evidence="2 3">Uncharacterized protein</fullName>
    </submittedName>
</protein>
<reference evidence="2 4" key="2">
    <citation type="journal article" date="2013" name="Nature">
        <title>Insights into bilaterian evolution from three spiralian genomes.</title>
        <authorList>
            <person name="Simakov O."/>
            <person name="Marletaz F."/>
            <person name="Cho S.J."/>
            <person name="Edsinger-Gonzales E."/>
            <person name="Havlak P."/>
            <person name="Hellsten U."/>
            <person name="Kuo D.H."/>
            <person name="Larsson T."/>
            <person name="Lv J."/>
            <person name="Arendt D."/>
            <person name="Savage R."/>
            <person name="Osoegawa K."/>
            <person name="de Jong P."/>
            <person name="Grimwood J."/>
            <person name="Chapman J.A."/>
            <person name="Shapiro H."/>
            <person name="Aerts A."/>
            <person name="Otillar R.P."/>
            <person name="Terry A.Y."/>
            <person name="Boore J.L."/>
            <person name="Grigoriev I.V."/>
            <person name="Lindberg D.R."/>
            <person name="Seaver E.C."/>
            <person name="Weisblat D.A."/>
            <person name="Putnam N.H."/>
            <person name="Rokhsar D.S."/>
        </authorList>
    </citation>
    <scope>NUCLEOTIDE SEQUENCE</scope>
</reference>
<feature type="region of interest" description="Disordered" evidence="1">
    <location>
        <begin position="141"/>
        <end position="178"/>
    </location>
</feature>
<evidence type="ECO:0000256" key="1">
    <source>
        <dbReference type="SAM" id="MobiDB-lite"/>
    </source>
</evidence>
<reference evidence="3" key="3">
    <citation type="submission" date="2015-06" db="UniProtKB">
        <authorList>
            <consortium name="EnsemblMetazoa"/>
        </authorList>
    </citation>
    <scope>IDENTIFICATION</scope>
</reference>
<dbReference type="EMBL" id="KB097612">
    <property type="protein sequence ID" value="ESN93434.1"/>
    <property type="molecule type" value="Genomic_DNA"/>
</dbReference>
<dbReference type="EnsemblMetazoa" id="HelroT194096">
    <property type="protein sequence ID" value="HelroP194096"/>
    <property type="gene ID" value="HelroG194096"/>
</dbReference>
<evidence type="ECO:0000313" key="2">
    <source>
        <dbReference type="EMBL" id="ESN93434.1"/>
    </source>
</evidence>
<dbReference type="CTD" id="20212884"/>
<evidence type="ECO:0000313" key="4">
    <source>
        <dbReference type="Proteomes" id="UP000015101"/>
    </source>
</evidence>
<feature type="region of interest" description="Disordered" evidence="1">
    <location>
        <begin position="263"/>
        <end position="291"/>
    </location>
</feature>
<dbReference type="EMBL" id="AMQM01007424">
    <property type="status" value="NOT_ANNOTATED_CDS"/>
    <property type="molecule type" value="Genomic_DNA"/>
</dbReference>
<gene>
    <name evidence="3" type="primary">20212884</name>
    <name evidence="2" type="ORF">HELRODRAFT_194096</name>
</gene>
<accession>T1FVN8</accession>
<sequence>MAWLTLLKCGSPTSICRYFNDALNGFDLTLDVQNKLFPKLESNYPNIILKLFLHTFQNGQGVPMIAASPVCQSSSPLSNSNLMSNIEIQPHPVTSWKMDFMSGNITSNNNNNSNIVGNNCNNNNNNTIVNNASSSNNMFFNNSGKDDDNLAESAAKNSNEMTGNNVVRNDDGGGHSYDNNNNNISIPLHCLASPLYGKFNNKNINNNNNNKQMFTDPKETHYRYHNQQHQQQNYADDEDDDTVVTLDDAVSFDAPLENKKINRKQSKLGDRKFSNVSKYNNNNNDNNNSNNNLCNFYSSSF</sequence>
<dbReference type="HOGENOM" id="CLU_925245_0_0_1"/>
<organism evidence="3 4">
    <name type="scientific">Helobdella robusta</name>
    <name type="common">Californian leech</name>
    <dbReference type="NCBI Taxonomy" id="6412"/>
    <lineage>
        <taxon>Eukaryota</taxon>
        <taxon>Metazoa</taxon>
        <taxon>Spiralia</taxon>
        <taxon>Lophotrochozoa</taxon>
        <taxon>Annelida</taxon>
        <taxon>Clitellata</taxon>
        <taxon>Hirudinea</taxon>
        <taxon>Rhynchobdellida</taxon>
        <taxon>Glossiphoniidae</taxon>
        <taxon>Helobdella</taxon>
    </lineage>
</organism>
<dbReference type="AlphaFoldDB" id="T1FVN8"/>
<proteinExistence type="predicted"/>
<evidence type="ECO:0000313" key="3">
    <source>
        <dbReference type="EnsemblMetazoa" id="HelroP194096"/>
    </source>
</evidence>
<dbReference type="Proteomes" id="UP000015101">
    <property type="component" value="Unassembled WGS sequence"/>
</dbReference>
<name>T1FVN8_HELRO</name>